<dbReference type="AlphaFoldDB" id="A0A7Y5ZXS1"/>
<dbReference type="InterPro" id="IPR052708">
    <property type="entry name" value="PxpC"/>
</dbReference>
<evidence type="ECO:0000256" key="1">
    <source>
        <dbReference type="ARBA" id="ARBA00022741"/>
    </source>
</evidence>
<evidence type="ECO:0000256" key="2">
    <source>
        <dbReference type="ARBA" id="ARBA00022801"/>
    </source>
</evidence>
<dbReference type="GO" id="GO:0016740">
    <property type="term" value="F:transferase activity"/>
    <property type="evidence" value="ECO:0007669"/>
    <property type="project" value="UniProtKB-KW"/>
</dbReference>
<feature type="domain" description="Carboxyltransferase" evidence="4">
    <location>
        <begin position="26"/>
        <end position="286"/>
    </location>
</feature>
<evidence type="ECO:0000313" key="5">
    <source>
        <dbReference type="EMBL" id="NUU16076.1"/>
    </source>
</evidence>
<dbReference type="NCBIfam" id="TIGR00724">
    <property type="entry name" value="urea_amlyse_rel"/>
    <property type="match status" value="1"/>
</dbReference>
<keyword evidence="3" id="KW-0067">ATP-binding</keyword>
<organism evidence="5 6">
    <name type="scientific">Cellulomonas humilata</name>
    <dbReference type="NCBI Taxonomy" id="144055"/>
    <lineage>
        <taxon>Bacteria</taxon>
        <taxon>Bacillati</taxon>
        <taxon>Actinomycetota</taxon>
        <taxon>Actinomycetes</taxon>
        <taxon>Micrococcales</taxon>
        <taxon>Cellulomonadaceae</taxon>
        <taxon>Cellulomonas</taxon>
    </lineage>
</organism>
<evidence type="ECO:0000313" key="6">
    <source>
        <dbReference type="Proteomes" id="UP000565724"/>
    </source>
</evidence>
<protein>
    <submittedName>
        <fullName evidence="5">Biotin-dependent carboxyltransferase family protein</fullName>
    </submittedName>
</protein>
<dbReference type="SMART" id="SM00797">
    <property type="entry name" value="AHS2"/>
    <property type="match status" value="1"/>
</dbReference>
<dbReference type="GO" id="GO:0016787">
    <property type="term" value="F:hydrolase activity"/>
    <property type="evidence" value="ECO:0007669"/>
    <property type="project" value="UniProtKB-KW"/>
</dbReference>
<dbReference type="Pfam" id="PF02626">
    <property type="entry name" value="CT_A_B"/>
    <property type="match status" value="1"/>
</dbReference>
<dbReference type="RefSeq" id="WP_175345969.1">
    <property type="nucleotide sequence ID" value="NZ_JABMCI010000041.1"/>
</dbReference>
<evidence type="ECO:0000259" key="4">
    <source>
        <dbReference type="SMART" id="SM00797"/>
    </source>
</evidence>
<evidence type="ECO:0000256" key="3">
    <source>
        <dbReference type="ARBA" id="ARBA00022840"/>
    </source>
</evidence>
<keyword evidence="5" id="KW-0808">Transferase</keyword>
<dbReference type="Gene3D" id="2.40.100.10">
    <property type="entry name" value="Cyclophilin-like"/>
    <property type="match status" value="1"/>
</dbReference>
<dbReference type="InterPro" id="IPR003778">
    <property type="entry name" value="CT_A_B"/>
</dbReference>
<keyword evidence="1" id="KW-0547">Nucleotide-binding</keyword>
<reference evidence="5 6" key="1">
    <citation type="submission" date="2020-05" db="EMBL/GenBank/DDBJ databases">
        <title>Genome Sequencing of Type Strains.</title>
        <authorList>
            <person name="Lemaire J.F."/>
            <person name="Inderbitzin P."/>
            <person name="Gregorio O.A."/>
            <person name="Collins S.B."/>
            <person name="Wespe N."/>
            <person name="Knight-Connoni V."/>
        </authorList>
    </citation>
    <scope>NUCLEOTIDE SEQUENCE [LARGE SCALE GENOMIC DNA]</scope>
    <source>
        <strain evidence="5 6">ATCC 25174</strain>
    </source>
</reference>
<comment type="caution">
    <text evidence="5">The sequence shown here is derived from an EMBL/GenBank/DDBJ whole genome shotgun (WGS) entry which is preliminary data.</text>
</comment>
<dbReference type="PANTHER" id="PTHR43309:SF3">
    <property type="entry name" value="5-OXOPROLINASE SUBUNIT C"/>
    <property type="match status" value="1"/>
</dbReference>
<sequence>MTGALEVVEPGLLTLVEDLGRPGWAHIGVGRSGAADAGALRLANRLVANDEGAAGLEVLLGGLRVRARGDLTVALTGGHGPAWVDGRPVGHEAVLELRDGSELRLGTVELGLRTYVAVRGGIDVPPVLGSRSTDQLAGLGPEPLGAGDVLPVGPAPRDWPLVDIAPVRPEGLVLPIVAGPHADWFDDALARLCGPHEYRVTPATNRVAVRLDGPTLGRTPQHEGRELPSEGLVVGAVQVPPDGRPVVFGVDHPVTGGYPVVAVVRRHAHGRLGQLRPGDPVRFAPG</sequence>
<name>A0A7Y5ZXS1_9CELL</name>
<dbReference type="SUPFAM" id="SSF50891">
    <property type="entry name" value="Cyclophilin-like"/>
    <property type="match status" value="1"/>
</dbReference>
<dbReference type="PANTHER" id="PTHR43309">
    <property type="entry name" value="5-OXOPROLINASE SUBUNIT C"/>
    <property type="match status" value="1"/>
</dbReference>
<dbReference type="InterPro" id="IPR029000">
    <property type="entry name" value="Cyclophilin-like_dom_sf"/>
</dbReference>
<gene>
    <name evidence="5" type="ORF">HP550_02265</name>
</gene>
<dbReference type="Proteomes" id="UP000565724">
    <property type="component" value="Unassembled WGS sequence"/>
</dbReference>
<keyword evidence="2" id="KW-0378">Hydrolase</keyword>
<accession>A0A7Y5ZXS1</accession>
<proteinExistence type="predicted"/>
<dbReference type="GO" id="GO:0005524">
    <property type="term" value="F:ATP binding"/>
    <property type="evidence" value="ECO:0007669"/>
    <property type="project" value="UniProtKB-KW"/>
</dbReference>
<keyword evidence="6" id="KW-1185">Reference proteome</keyword>
<dbReference type="EMBL" id="JABMCI010000041">
    <property type="protein sequence ID" value="NUU16076.1"/>
    <property type="molecule type" value="Genomic_DNA"/>
</dbReference>